<keyword evidence="3" id="KW-1185">Reference proteome</keyword>
<feature type="signal peptide" evidence="1">
    <location>
        <begin position="1"/>
        <end position="21"/>
    </location>
</feature>
<name>A0A814S2R8_9BILA</name>
<keyword evidence="1" id="KW-0732">Signal</keyword>
<dbReference type="OrthoDB" id="671595at2759"/>
<reference evidence="2" key="1">
    <citation type="submission" date="2021-02" db="EMBL/GenBank/DDBJ databases">
        <authorList>
            <person name="Nowell W R."/>
        </authorList>
    </citation>
    <scope>NUCLEOTIDE SEQUENCE</scope>
    <source>
        <strain evidence="2">Ploen Becks lab</strain>
    </source>
</reference>
<evidence type="ECO:0000256" key="1">
    <source>
        <dbReference type="SAM" id="SignalP"/>
    </source>
</evidence>
<accession>A0A814S2R8</accession>
<protein>
    <submittedName>
        <fullName evidence="2">Uncharacterized protein</fullName>
    </submittedName>
</protein>
<dbReference type="AlphaFoldDB" id="A0A814S2R8"/>
<evidence type="ECO:0000313" key="3">
    <source>
        <dbReference type="Proteomes" id="UP000663879"/>
    </source>
</evidence>
<dbReference type="Proteomes" id="UP000663879">
    <property type="component" value="Unassembled WGS sequence"/>
</dbReference>
<dbReference type="EMBL" id="CAJNOC010010713">
    <property type="protein sequence ID" value="CAF1142420.1"/>
    <property type="molecule type" value="Genomic_DNA"/>
</dbReference>
<comment type="caution">
    <text evidence="2">The sequence shown here is derived from an EMBL/GenBank/DDBJ whole genome shotgun (WGS) entry which is preliminary data.</text>
</comment>
<gene>
    <name evidence="2" type="ORF">OXX778_LOCUS22951</name>
</gene>
<evidence type="ECO:0000313" key="2">
    <source>
        <dbReference type="EMBL" id="CAF1142420.1"/>
    </source>
</evidence>
<proteinExistence type="predicted"/>
<feature type="chain" id="PRO_5032582775" evidence="1">
    <location>
        <begin position="22"/>
        <end position="223"/>
    </location>
</feature>
<sequence>MKISALLFLMAIYCRFLTNNGEEIQNHYVKLKNLKISDQSYSNNLLHTVKTKNKFLCMKACNDFENCETVHLNNNECRLIGKTDFFELTEDETNPYLMYSKKSNMQNIHKKITFLCDEHDLNRKYGESCKTDCSNQCNKELNLDCIDNLCKCENGFYYDNLTNLCVKFRLYGQECSDESKCDYSKFLECSVDKTCDCSANFFRVDETCTKDILESVQKKETNL</sequence>
<organism evidence="2 3">
    <name type="scientific">Brachionus calyciflorus</name>
    <dbReference type="NCBI Taxonomy" id="104777"/>
    <lineage>
        <taxon>Eukaryota</taxon>
        <taxon>Metazoa</taxon>
        <taxon>Spiralia</taxon>
        <taxon>Gnathifera</taxon>
        <taxon>Rotifera</taxon>
        <taxon>Eurotatoria</taxon>
        <taxon>Monogononta</taxon>
        <taxon>Pseudotrocha</taxon>
        <taxon>Ploima</taxon>
        <taxon>Brachionidae</taxon>
        <taxon>Brachionus</taxon>
    </lineage>
</organism>